<protein>
    <submittedName>
        <fullName evidence="2">Uncharacterized protein</fullName>
    </submittedName>
</protein>
<dbReference type="Proteomes" id="UP000225997">
    <property type="component" value="Unassembled WGS sequence"/>
</dbReference>
<accession>A0A2C4QXX1</accession>
<evidence type="ECO:0000313" key="3">
    <source>
        <dbReference type="Proteomes" id="UP000225997"/>
    </source>
</evidence>
<feature type="region of interest" description="Disordered" evidence="1">
    <location>
        <begin position="88"/>
        <end position="109"/>
    </location>
</feature>
<evidence type="ECO:0000313" key="2">
    <source>
        <dbReference type="EMBL" id="PHD69391.1"/>
    </source>
</evidence>
<evidence type="ECO:0000256" key="1">
    <source>
        <dbReference type="SAM" id="MobiDB-lite"/>
    </source>
</evidence>
<dbReference type="RefSeq" id="WP_100064594.1">
    <property type="nucleotide sequence ID" value="NZ_NUSQ01000063.1"/>
</dbReference>
<comment type="caution">
    <text evidence="2">The sequence shown here is derived from an EMBL/GenBank/DDBJ whole genome shotgun (WGS) entry which is preliminary data.</text>
</comment>
<name>A0A2C4QXX1_9BACI</name>
<dbReference type="EMBL" id="NUSQ01000063">
    <property type="protein sequence ID" value="PHD69391.1"/>
    <property type="molecule type" value="Genomic_DNA"/>
</dbReference>
<proteinExistence type="predicted"/>
<organism evidence="2 3">
    <name type="scientific">Bacillus toyonensis</name>
    <dbReference type="NCBI Taxonomy" id="155322"/>
    <lineage>
        <taxon>Bacteria</taxon>
        <taxon>Bacillati</taxon>
        <taxon>Bacillota</taxon>
        <taxon>Bacilli</taxon>
        <taxon>Bacillales</taxon>
        <taxon>Bacillaceae</taxon>
        <taxon>Bacillus</taxon>
        <taxon>Bacillus cereus group</taxon>
    </lineage>
</organism>
<dbReference type="AlphaFoldDB" id="A0A2C4QXX1"/>
<sequence length="109" mass="12076">MNVVACLLSPKTLCTTSIIEHSFSSSGEYCLKFTYAALPFIKYNLIYNGLLKKIHTIHYKQKSHKYATKKNGKLLSRYLRAVKLPPQNSAGAKKLSGSPATCKRPIGEG</sequence>
<reference evidence="2 3" key="1">
    <citation type="submission" date="2017-09" db="EMBL/GenBank/DDBJ databases">
        <title>Large-scale bioinformatics analysis of Bacillus genomes uncovers conserved roles of natural products in bacterial physiology.</title>
        <authorList>
            <consortium name="Agbiome Team Llc"/>
            <person name="Bleich R.M."/>
            <person name="Grubbs K.J."/>
            <person name="Santa Maria K.C."/>
            <person name="Allen S.E."/>
            <person name="Farag S."/>
            <person name="Shank E.A."/>
            <person name="Bowers A."/>
        </authorList>
    </citation>
    <scope>NUCLEOTIDE SEQUENCE [LARGE SCALE GENOMIC DNA]</scope>
    <source>
        <strain evidence="2 3">AFS044250</strain>
    </source>
</reference>
<gene>
    <name evidence="2" type="ORF">COF40_15925</name>
</gene>